<gene>
    <name evidence="1" type="ORF">ISP08_09605</name>
</gene>
<dbReference type="AlphaFoldDB" id="A0A7T1F9F9"/>
<keyword evidence="2" id="KW-1185">Reference proteome</keyword>
<dbReference type="InterPro" id="IPR003961">
    <property type="entry name" value="FN3_dom"/>
</dbReference>
<dbReference type="KEGG" id="sllo:ISP08_09605"/>
<name>A0A7T1F9F9_9STAP</name>
<organism evidence="1 2">
    <name type="scientific">Staphylococcus lloydii</name>
    <dbReference type="NCBI Taxonomy" id="2781774"/>
    <lineage>
        <taxon>Bacteria</taxon>
        <taxon>Bacillati</taxon>
        <taxon>Bacillota</taxon>
        <taxon>Bacilli</taxon>
        <taxon>Bacillales</taxon>
        <taxon>Staphylococcaceae</taxon>
        <taxon>Staphylococcus</taxon>
    </lineage>
</organism>
<protein>
    <submittedName>
        <fullName evidence="1">Fibronectin type III domain-containing protein</fullName>
    </submittedName>
</protein>
<evidence type="ECO:0000313" key="2">
    <source>
        <dbReference type="Proteomes" id="UP000594455"/>
    </source>
</evidence>
<reference evidence="1 2" key="1">
    <citation type="submission" date="2020-10" db="EMBL/GenBank/DDBJ databases">
        <title>Closed genome sequences of Staphylococcus lloydii sp. nov. and Staphylococcus durrellii sp. nov. Isolated from Captive Fruit Bats (Pteropus livingstonii).</title>
        <authorList>
            <person name="Fountain K."/>
        </authorList>
    </citation>
    <scope>NUCLEOTIDE SEQUENCE [LARGE SCALE GENOMIC DNA]</scope>
    <source>
        <strain evidence="1 2">23_2_7_LY</strain>
    </source>
</reference>
<dbReference type="SUPFAM" id="SSF49265">
    <property type="entry name" value="Fibronectin type III"/>
    <property type="match status" value="1"/>
</dbReference>
<proteinExistence type="predicted"/>
<dbReference type="RefSeq" id="WP_195718474.1">
    <property type="nucleotide sequence ID" value="NZ_CP064056.1"/>
</dbReference>
<dbReference type="CDD" id="cd00063">
    <property type="entry name" value="FN3"/>
    <property type="match status" value="1"/>
</dbReference>
<dbReference type="Gene3D" id="2.60.40.10">
    <property type="entry name" value="Immunoglobulins"/>
    <property type="match status" value="1"/>
</dbReference>
<dbReference type="Proteomes" id="UP000594455">
    <property type="component" value="Chromosome"/>
</dbReference>
<evidence type="ECO:0000313" key="1">
    <source>
        <dbReference type="EMBL" id="QPM74590.1"/>
    </source>
</evidence>
<dbReference type="InterPro" id="IPR013783">
    <property type="entry name" value="Ig-like_fold"/>
</dbReference>
<dbReference type="EMBL" id="CP064056">
    <property type="protein sequence ID" value="QPM74590.1"/>
    <property type="molecule type" value="Genomic_DNA"/>
</dbReference>
<accession>A0A7T1F9F9</accession>
<dbReference type="InterPro" id="IPR036116">
    <property type="entry name" value="FN3_sf"/>
</dbReference>
<sequence>MTEKLKVYNTENEVVGEASKSDEGKTSITIKDLEPGTTYPKGTFKIVTETKDGVSEYVDVPEFTTKEVKRKTKAQK</sequence>